<sequence>SSVEDGIKNNTIKVVKDYQNPIDIENNNRSIKETNDAHIINSTPSKADIEKKLISIKSDLKEKKERSSNNIREIEVNKYDLPIVSEHAKIVNYNPSKTDIKRKLISIKLNIKIFKYKVSDKRDKAPNIEYHDKESYYNRNSAYEYGSLVGFKENKRDIMDIRNIVDKLEYFKKKSKEIQAKNDNFDEEVVKYKENNYVNRRKNK</sequence>
<organism evidence="2 3">
    <name type="scientific">Gigaspora margarita</name>
    <dbReference type="NCBI Taxonomy" id="4874"/>
    <lineage>
        <taxon>Eukaryota</taxon>
        <taxon>Fungi</taxon>
        <taxon>Fungi incertae sedis</taxon>
        <taxon>Mucoromycota</taxon>
        <taxon>Glomeromycotina</taxon>
        <taxon>Glomeromycetes</taxon>
        <taxon>Diversisporales</taxon>
        <taxon>Gigasporaceae</taxon>
        <taxon>Gigaspora</taxon>
    </lineage>
</organism>
<evidence type="ECO:0000313" key="2">
    <source>
        <dbReference type="EMBL" id="CAG8834535.1"/>
    </source>
</evidence>
<evidence type="ECO:0000313" key="3">
    <source>
        <dbReference type="Proteomes" id="UP000789901"/>
    </source>
</evidence>
<feature type="non-terminal residue" evidence="2">
    <location>
        <position position="204"/>
    </location>
</feature>
<keyword evidence="1" id="KW-0175">Coiled coil</keyword>
<keyword evidence="3" id="KW-1185">Reference proteome</keyword>
<dbReference type="EMBL" id="CAJVQB010049577">
    <property type="protein sequence ID" value="CAG8834535.1"/>
    <property type="molecule type" value="Genomic_DNA"/>
</dbReference>
<comment type="caution">
    <text evidence="2">The sequence shown here is derived from an EMBL/GenBank/DDBJ whole genome shotgun (WGS) entry which is preliminary data.</text>
</comment>
<feature type="coiled-coil region" evidence="1">
    <location>
        <begin position="46"/>
        <end position="77"/>
    </location>
</feature>
<gene>
    <name evidence="2" type="ORF">GMARGA_LOCUS32108</name>
</gene>
<feature type="non-terminal residue" evidence="2">
    <location>
        <position position="1"/>
    </location>
</feature>
<accession>A0ABN7WKH2</accession>
<proteinExistence type="predicted"/>
<reference evidence="2 3" key="1">
    <citation type="submission" date="2021-06" db="EMBL/GenBank/DDBJ databases">
        <authorList>
            <person name="Kallberg Y."/>
            <person name="Tangrot J."/>
            <person name="Rosling A."/>
        </authorList>
    </citation>
    <scope>NUCLEOTIDE SEQUENCE [LARGE SCALE GENOMIC DNA]</scope>
    <source>
        <strain evidence="2 3">120-4 pot B 10/14</strain>
    </source>
</reference>
<protein>
    <submittedName>
        <fullName evidence="2">4499_t:CDS:1</fullName>
    </submittedName>
</protein>
<dbReference type="Proteomes" id="UP000789901">
    <property type="component" value="Unassembled WGS sequence"/>
</dbReference>
<evidence type="ECO:0000256" key="1">
    <source>
        <dbReference type="SAM" id="Coils"/>
    </source>
</evidence>
<name>A0ABN7WKH2_GIGMA</name>